<evidence type="ECO:0000313" key="6">
    <source>
        <dbReference type="EMBL" id="NIE99367.1"/>
    </source>
</evidence>
<feature type="signal peptide" evidence="4">
    <location>
        <begin position="1"/>
        <end position="20"/>
    </location>
</feature>
<dbReference type="PANTHER" id="PTHR10272:SF0">
    <property type="entry name" value="PLATELET-ACTIVATING FACTOR ACETYLHYDROLASE"/>
    <property type="match status" value="1"/>
</dbReference>
<evidence type="ECO:0000259" key="5">
    <source>
        <dbReference type="Pfam" id="PF12697"/>
    </source>
</evidence>
<evidence type="ECO:0000256" key="4">
    <source>
        <dbReference type="SAM" id="SignalP"/>
    </source>
</evidence>
<dbReference type="InterPro" id="IPR000073">
    <property type="entry name" value="AB_hydrolase_1"/>
</dbReference>
<comment type="caution">
    <text evidence="6">The sequence shown here is derived from an EMBL/GenBank/DDBJ whole genome shotgun (WGS) entry which is preliminary data.</text>
</comment>
<reference evidence="6 7" key="1">
    <citation type="journal article" date="2019" name="bioRxiv">
        <title>Bacteria contribute to plant secondary compound degradation in a generalist herbivore system.</title>
        <authorList>
            <person name="Francoeur C.B."/>
            <person name="Khadempour L."/>
            <person name="Moreira-Soto R.D."/>
            <person name="Gotting K."/>
            <person name="Book A.J."/>
            <person name="Pinto-Tomas A.A."/>
            <person name="Keefover-Ring K."/>
            <person name="Currie C.R."/>
        </authorList>
    </citation>
    <scope>NUCLEOTIDE SEQUENCE [LARGE SCALE GENOMIC DNA]</scope>
    <source>
        <strain evidence="6 7">Acro-805</strain>
    </source>
</reference>
<dbReference type="GO" id="GO:0016787">
    <property type="term" value="F:hydrolase activity"/>
    <property type="evidence" value="ECO:0007669"/>
    <property type="project" value="UniProtKB-KW"/>
</dbReference>
<keyword evidence="3" id="KW-0443">Lipid metabolism</keyword>
<proteinExistence type="predicted"/>
<keyword evidence="4" id="KW-0732">Signal</keyword>
<name>A0ABX0QQL1_9GAMM</name>
<evidence type="ECO:0000313" key="7">
    <source>
        <dbReference type="Proteomes" id="UP000780690"/>
    </source>
</evidence>
<evidence type="ECO:0000256" key="1">
    <source>
        <dbReference type="ARBA" id="ARBA00022801"/>
    </source>
</evidence>
<dbReference type="InterPro" id="IPR029058">
    <property type="entry name" value="AB_hydrolase_fold"/>
</dbReference>
<dbReference type="EMBL" id="VWXD01000002">
    <property type="protein sequence ID" value="NIE99367.1"/>
    <property type="molecule type" value="Genomic_DNA"/>
</dbReference>
<dbReference type="SUPFAM" id="SSF53474">
    <property type="entry name" value="alpha/beta-Hydrolases"/>
    <property type="match status" value="1"/>
</dbReference>
<keyword evidence="1 6" id="KW-0378">Hydrolase</keyword>
<dbReference type="PANTHER" id="PTHR10272">
    <property type="entry name" value="PLATELET-ACTIVATING FACTOR ACETYLHYDROLASE"/>
    <property type="match status" value="1"/>
</dbReference>
<keyword evidence="7" id="KW-1185">Reference proteome</keyword>
<protein>
    <submittedName>
        <fullName evidence="6">Alpha/beta fold hydrolase</fullName>
    </submittedName>
</protein>
<keyword evidence="2" id="KW-0442">Lipid degradation</keyword>
<accession>A0ABX0QQL1</accession>
<organism evidence="6 7">
    <name type="scientific">Candidatus Pantoea formicae</name>
    <dbReference type="NCBI Taxonomy" id="2608355"/>
    <lineage>
        <taxon>Bacteria</taxon>
        <taxon>Pseudomonadati</taxon>
        <taxon>Pseudomonadota</taxon>
        <taxon>Gammaproteobacteria</taxon>
        <taxon>Enterobacterales</taxon>
        <taxon>Erwiniaceae</taxon>
        <taxon>Pantoea</taxon>
    </lineage>
</organism>
<dbReference type="Proteomes" id="UP000780690">
    <property type="component" value="Unassembled WGS sequence"/>
</dbReference>
<sequence>MIRFCICALMLMMCASLVQAATGFRQITLDSQGNRPLNVAFWYPTAGTGVFKDVGENPVFYGESMLRNATPRPGQHPLVLLSHGYGGSWRNLNWLAHALTVRGYIVAAPNHPGTTTENRDPATARKLWLRPDDISRVVDRLLADEHLAGKVDSLRIAAIGHSLGGWTVMELIGARFSSNRFVQDCQNHAQLADCQLIETLGISNTNTASLLDAQLRNPRIKAAVSLDLGLARGFTPESLARVSVPVLVLSAEQDSVELPASLVSGYLAQYLPPQQTSFSRIRGATHFSFMQRCKPHGAELIEQSSPGEGFVCRDQGSRTRADIHQELIARITRFLTAALNPPADEMHSASVRKCVKTRD</sequence>
<evidence type="ECO:0000256" key="3">
    <source>
        <dbReference type="ARBA" id="ARBA00023098"/>
    </source>
</evidence>
<dbReference type="Pfam" id="PF12697">
    <property type="entry name" value="Abhydrolase_6"/>
    <property type="match status" value="1"/>
</dbReference>
<feature type="domain" description="AB hydrolase-1" evidence="5">
    <location>
        <begin position="79"/>
        <end position="290"/>
    </location>
</feature>
<dbReference type="PIRSF" id="PIRSF031982">
    <property type="entry name" value="UCP031982_abhydr"/>
    <property type="match status" value="1"/>
</dbReference>
<dbReference type="InterPro" id="IPR016986">
    <property type="entry name" value="UCP031982_abhydr"/>
</dbReference>
<evidence type="ECO:0000256" key="2">
    <source>
        <dbReference type="ARBA" id="ARBA00022963"/>
    </source>
</evidence>
<feature type="chain" id="PRO_5045421467" evidence="4">
    <location>
        <begin position="21"/>
        <end position="359"/>
    </location>
</feature>
<dbReference type="RefSeq" id="WP_167135627.1">
    <property type="nucleotide sequence ID" value="NZ_VWXD01000002.1"/>
</dbReference>
<gene>
    <name evidence="6" type="ORF">F3J38_04645</name>
</gene>
<dbReference type="Gene3D" id="3.40.50.1820">
    <property type="entry name" value="alpha/beta hydrolase"/>
    <property type="match status" value="1"/>
</dbReference>